<evidence type="ECO:0000313" key="2">
    <source>
        <dbReference type="EMBL" id="NYG37908.1"/>
    </source>
</evidence>
<evidence type="ECO:0000313" key="3">
    <source>
        <dbReference type="Proteomes" id="UP000592181"/>
    </source>
</evidence>
<evidence type="ECO:0000256" key="1">
    <source>
        <dbReference type="SAM" id="MobiDB-lite"/>
    </source>
</evidence>
<dbReference type="Pfam" id="PF12502">
    <property type="entry name" value="DUF3710"/>
    <property type="match status" value="1"/>
</dbReference>
<reference evidence="2 3" key="1">
    <citation type="submission" date="2020-07" db="EMBL/GenBank/DDBJ databases">
        <title>Sequencing the genomes of 1000 actinobacteria strains.</title>
        <authorList>
            <person name="Klenk H.-P."/>
        </authorList>
    </citation>
    <scope>NUCLEOTIDE SEQUENCE [LARGE SCALE GENOMIC DNA]</scope>
    <source>
        <strain evidence="2 3">DSM 24723</strain>
    </source>
</reference>
<keyword evidence="3" id="KW-1185">Reference proteome</keyword>
<dbReference type="EMBL" id="JACBZX010000001">
    <property type="protein sequence ID" value="NYG37908.1"/>
    <property type="molecule type" value="Genomic_DNA"/>
</dbReference>
<name>A0A852X652_9MICO</name>
<proteinExistence type="predicted"/>
<dbReference type="AlphaFoldDB" id="A0A852X652"/>
<evidence type="ECO:0008006" key="4">
    <source>
        <dbReference type="Google" id="ProtNLM"/>
    </source>
</evidence>
<feature type="compositionally biased region" description="Basic and acidic residues" evidence="1">
    <location>
        <begin position="237"/>
        <end position="254"/>
    </location>
</feature>
<dbReference type="Proteomes" id="UP000592181">
    <property type="component" value="Unassembled WGS sequence"/>
</dbReference>
<dbReference type="RefSeq" id="WP_179463200.1">
    <property type="nucleotide sequence ID" value="NZ_JACBZX010000001.1"/>
</dbReference>
<dbReference type="InterPro" id="IPR022183">
    <property type="entry name" value="DUF3710"/>
</dbReference>
<feature type="region of interest" description="Disordered" evidence="1">
    <location>
        <begin position="1"/>
        <end position="50"/>
    </location>
</feature>
<comment type="caution">
    <text evidence="2">The sequence shown here is derived from an EMBL/GenBank/DDBJ whole genome shotgun (WGS) entry which is preliminary data.</text>
</comment>
<accession>A0A852X652</accession>
<protein>
    <recommendedName>
        <fullName evidence="4">DUF3710 domain-containing protein</fullName>
    </recommendedName>
</protein>
<feature type="region of interest" description="Disordered" evidence="1">
    <location>
        <begin position="204"/>
        <end position="254"/>
    </location>
</feature>
<feature type="compositionally biased region" description="Acidic residues" evidence="1">
    <location>
        <begin position="223"/>
        <end position="233"/>
    </location>
</feature>
<gene>
    <name evidence="2" type="ORF">BJY28_002377</name>
</gene>
<organism evidence="2 3">
    <name type="scientific">Janibacter alkaliphilus</name>
    <dbReference type="NCBI Taxonomy" id="1069963"/>
    <lineage>
        <taxon>Bacteria</taxon>
        <taxon>Bacillati</taxon>
        <taxon>Actinomycetota</taxon>
        <taxon>Actinomycetes</taxon>
        <taxon>Micrococcales</taxon>
        <taxon>Intrasporangiaceae</taxon>
        <taxon>Janibacter</taxon>
    </lineage>
</organism>
<sequence>MMFGRKKKASPADEADAGTTERETAAADGSTAEDTDGTGGADSAAQGPRDVADAGELGERIDLGALQVAPVPGMELRLELDKQQQVTGAVVAIGDSIVQLQAFAAPRSAGIWGEIRDEIEQMITGRGGTVDVGQGSFGAELRTRLPQSGAQGRTVFAPAVFAGVDGPRWLLRMVYSGPAAVDPEQRERLDEAVRGIVVVRGDEPRAPREMLPLSMPSQPETAEPADEVEEEGQEQSKGGDLRPFERGPEITEVR</sequence>